<organism evidence="1 2">
    <name type="scientific">Ditylenchus destructor</name>
    <dbReference type="NCBI Taxonomy" id="166010"/>
    <lineage>
        <taxon>Eukaryota</taxon>
        <taxon>Metazoa</taxon>
        <taxon>Ecdysozoa</taxon>
        <taxon>Nematoda</taxon>
        <taxon>Chromadorea</taxon>
        <taxon>Rhabditida</taxon>
        <taxon>Tylenchina</taxon>
        <taxon>Tylenchomorpha</taxon>
        <taxon>Sphaerularioidea</taxon>
        <taxon>Anguinidae</taxon>
        <taxon>Anguininae</taxon>
        <taxon>Ditylenchus</taxon>
    </lineage>
</organism>
<evidence type="ECO:0000313" key="1">
    <source>
        <dbReference type="EMBL" id="KAI1697635.1"/>
    </source>
</evidence>
<gene>
    <name evidence="1" type="ORF">DdX_18382</name>
</gene>
<reference evidence="1" key="1">
    <citation type="submission" date="2022-01" db="EMBL/GenBank/DDBJ databases">
        <title>Genome Sequence Resource for Two Populations of Ditylenchus destructor, the Migratory Endoparasitic Phytonematode.</title>
        <authorList>
            <person name="Zhang H."/>
            <person name="Lin R."/>
            <person name="Xie B."/>
        </authorList>
    </citation>
    <scope>NUCLEOTIDE SEQUENCE</scope>
    <source>
        <strain evidence="1">BazhouSP</strain>
    </source>
</reference>
<sequence length="84" mass="9828">MQTTLASIHESLCRDRATSERKLAESYKMSYHTPGTRRCKASSDLAKIREIRKSQDRRRPYLTLRNSAEPETWPAVFSWLRATK</sequence>
<dbReference type="EMBL" id="JAKKPZ010000258">
    <property type="protein sequence ID" value="KAI1697635.1"/>
    <property type="molecule type" value="Genomic_DNA"/>
</dbReference>
<accession>A0AAD4QYB9</accession>
<evidence type="ECO:0000313" key="2">
    <source>
        <dbReference type="Proteomes" id="UP001201812"/>
    </source>
</evidence>
<keyword evidence="2" id="KW-1185">Reference proteome</keyword>
<protein>
    <submittedName>
        <fullName evidence="1">Uncharacterized protein</fullName>
    </submittedName>
</protein>
<proteinExistence type="predicted"/>
<dbReference type="AlphaFoldDB" id="A0AAD4QYB9"/>
<comment type="caution">
    <text evidence="1">The sequence shown here is derived from an EMBL/GenBank/DDBJ whole genome shotgun (WGS) entry which is preliminary data.</text>
</comment>
<dbReference type="Proteomes" id="UP001201812">
    <property type="component" value="Unassembled WGS sequence"/>
</dbReference>
<name>A0AAD4QYB9_9BILA</name>